<feature type="region of interest" description="Disordered" evidence="1">
    <location>
        <begin position="60"/>
        <end position="127"/>
    </location>
</feature>
<dbReference type="GO" id="GO:0005737">
    <property type="term" value="C:cytoplasm"/>
    <property type="evidence" value="ECO:0007669"/>
    <property type="project" value="TreeGrafter"/>
</dbReference>
<feature type="compositionally biased region" description="Basic and acidic residues" evidence="1">
    <location>
        <begin position="60"/>
        <end position="73"/>
    </location>
</feature>
<proteinExistence type="predicted"/>
<evidence type="ECO:0000256" key="1">
    <source>
        <dbReference type="SAM" id="MobiDB-lite"/>
    </source>
</evidence>
<feature type="compositionally biased region" description="Basic and acidic residues" evidence="1">
    <location>
        <begin position="107"/>
        <end position="118"/>
    </location>
</feature>
<dbReference type="Proteomes" id="UP000826271">
    <property type="component" value="Unassembled WGS sequence"/>
</dbReference>
<protein>
    <submittedName>
        <fullName evidence="2">Uncharacterized protein</fullName>
    </submittedName>
</protein>
<dbReference type="EMBL" id="WHWC01000004">
    <property type="protein sequence ID" value="KAG8383519.1"/>
    <property type="molecule type" value="Genomic_DNA"/>
</dbReference>
<gene>
    <name evidence="2" type="ORF">BUALT_Bualt04G0021900</name>
</gene>
<evidence type="ECO:0000313" key="3">
    <source>
        <dbReference type="Proteomes" id="UP000826271"/>
    </source>
</evidence>
<dbReference type="PANTHER" id="PTHR13650">
    <property type="entry name" value="SPATACSIN"/>
    <property type="match status" value="1"/>
</dbReference>
<sequence>MAEWNDNPIDSAVESEAQLKSEGEDSLTHSTREPGAGKVSNLVDCTAGIIIKMEKHINSLRHKSSDKNDRENSQAHFRISQMIDSGYSSSTKTKRRANGFGSSSRKPLLDTADKKFESESISPNLRDDSQFRDENFEIDASLSKWEERVGPAELSLLDFGQTSSARKLQNKLSLDHTLSEFLLVDAAFKLAALSTPSNKVSVLENLATILMEGSGRGLCRKIVSVVKAANVLGLSFSEAFEKHPIELLQLLSLKAQDSFEEANLLVRSHTMPAASTAQILAESFLKVPMGLLAANRGRYMDSQKEKGPAPLLWRFSDFLKWAELCPSDSEIGHALMRLVITGQEIPMHVR</sequence>
<feature type="compositionally biased region" description="Basic and acidic residues" evidence="1">
    <location>
        <begin position="17"/>
        <end position="32"/>
    </location>
</feature>
<feature type="region of interest" description="Disordered" evidence="1">
    <location>
        <begin position="1"/>
        <end position="39"/>
    </location>
</feature>
<accession>A0AAV6XKP3</accession>
<reference evidence="2" key="1">
    <citation type="submission" date="2019-10" db="EMBL/GenBank/DDBJ databases">
        <authorList>
            <person name="Zhang R."/>
            <person name="Pan Y."/>
            <person name="Wang J."/>
            <person name="Ma R."/>
            <person name="Yu S."/>
        </authorList>
    </citation>
    <scope>NUCLEOTIDE SEQUENCE</scope>
    <source>
        <strain evidence="2">LA-IB0</strain>
        <tissue evidence="2">Leaf</tissue>
    </source>
</reference>
<evidence type="ECO:0000313" key="2">
    <source>
        <dbReference type="EMBL" id="KAG8383519.1"/>
    </source>
</evidence>
<feature type="compositionally biased region" description="Polar residues" evidence="1">
    <location>
        <begin position="82"/>
        <end position="91"/>
    </location>
</feature>
<dbReference type="InterPro" id="IPR028103">
    <property type="entry name" value="Spatacsin"/>
</dbReference>
<name>A0AAV6XKP3_9LAMI</name>
<organism evidence="2 3">
    <name type="scientific">Buddleja alternifolia</name>
    <dbReference type="NCBI Taxonomy" id="168488"/>
    <lineage>
        <taxon>Eukaryota</taxon>
        <taxon>Viridiplantae</taxon>
        <taxon>Streptophyta</taxon>
        <taxon>Embryophyta</taxon>
        <taxon>Tracheophyta</taxon>
        <taxon>Spermatophyta</taxon>
        <taxon>Magnoliopsida</taxon>
        <taxon>eudicotyledons</taxon>
        <taxon>Gunneridae</taxon>
        <taxon>Pentapetalae</taxon>
        <taxon>asterids</taxon>
        <taxon>lamiids</taxon>
        <taxon>Lamiales</taxon>
        <taxon>Scrophulariaceae</taxon>
        <taxon>Buddlejeae</taxon>
        <taxon>Buddleja</taxon>
    </lineage>
</organism>
<keyword evidence="3" id="KW-1185">Reference proteome</keyword>
<dbReference type="AlphaFoldDB" id="A0AAV6XKP3"/>
<comment type="caution">
    <text evidence="2">The sequence shown here is derived from an EMBL/GenBank/DDBJ whole genome shotgun (WGS) entry which is preliminary data.</text>
</comment>
<dbReference type="PANTHER" id="PTHR13650:SF0">
    <property type="entry name" value="SPATACSIN"/>
    <property type="match status" value="1"/>
</dbReference>